<sequence>MMESLDGCAMWNEPLVGNLFGNFHYFRGEGRKSGRQYILGEPYKETWLGPMRDLVLGGAAARFPEQIGGGYLVIKEPNGSIGSPLLMEALPESRMIFLIRDPRDVVASSIDARSEGSWLSERREAQRHTSKPGRNASAYARTRANSYVQQIEKTRQAYDAHGGHKVLVRYEDLRADTLSTMKRIYSALQIPVDESELARSVEKNSWENIPEEEKGEGKKRRKAKPGGWREDLTPRQIEIVEDITAPLLSEFYPMATARDSL</sequence>
<evidence type="ECO:0000259" key="2">
    <source>
        <dbReference type="Pfam" id="PF00685"/>
    </source>
</evidence>
<dbReference type="GO" id="GO:0001517">
    <property type="term" value="F:N-acetylglucosamine 6-O-sulfotransferase activity"/>
    <property type="evidence" value="ECO:0007669"/>
    <property type="project" value="TreeGrafter"/>
</dbReference>
<dbReference type="Pfam" id="PF00685">
    <property type="entry name" value="Sulfotransfer_1"/>
    <property type="match status" value="1"/>
</dbReference>
<dbReference type="SUPFAM" id="SSF52540">
    <property type="entry name" value="P-loop containing nucleoside triphosphate hydrolases"/>
    <property type="match status" value="1"/>
</dbReference>
<dbReference type="GO" id="GO:0006044">
    <property type="term" value="P:N-acetylglucosamine metabolic process"/>
    <property type="evidence" value="ECO:0007669"/>
    <property type="project" value="TreeGrafter"/>
</dbReference>
<proteinExistence type="predicted"/>
<dbReference type="InterPro" id="IPR027417">
    <property type="entry name" value="P-loop_NTPase"/>
</dbReference>
<feature type="region of interest" description="Disordered" evidence="1">
    <location>
        <begin position="117"/>
        <end position="138"/>
    </location>
</feature>
<dbReference type="InterPro" id="IPR000863">
    <property type="entry name" value="Sulfotransferase_dom"/>
</dbReference>
<feature type="compositionally biased region" description="Basic and acidic residues" evidence="1">
    <location>
        <begin position="200"/>
        <end position="216"/>
    </location>
</feature>
<organism evidence="3">
    <name type="scientific">uncultured Rubrobacteraceae bacterium</name>
    <dbReference type="NCBI Taxonomy" id="349277"/>
    <lineage>
        <taxon>Bacteria</taxon>
        <taxon>Bacillati</taxon>
        <taxon>Actinomycetota</taxon>
        <taxon>Rubrobacteria</taxon>
        <taxon>Rubrobacterales</taxon>
        <taxon>Rubrobacteraceae</taxon>
        <taxon>environmental samples</taxon>
    </lineage>
</organism>
<dbReference type="PANTHER" id="PTHR10704:SF44">
    <property type="entry name" value="LD35051P-RELATED"/>
    <property type="match status" value="1"/>
</dbReference>
<name>A0A6J4R0H8_9ACTN</name>
<accession>A0A6J4R0H8</accession>
<protein>
    <recommendedName>
        <fullName evidence="2">Sulfotransferase domain-containing protein</fullName>
    </recommendedName>
</protein>
<feature type="region of interest" description="Disordered" evidence="1">
    <location>
        <begin position="200"/>
        <end position="231"/>
    </location>
</feature>
<dbReference type="EMBL" id="CADCVF010000051">
    <property type="protein sequence ID" value="CAA9460486.1"/>
    <property type="molecule type" value="Genomic_DNA"/>
</dbReference>
<evidence type="ECO:0000256" key="1">
    <source>
        <dbReference type="SAM" id="MobiDB-lite"/>
    </source>
</evidence>
<gene>
    <name evidence="3" type="ORF">AVDCRST_MAG58-2461</name>
</gene>
<feature type="domain" description="Sulfotransferase" evidence="2">
    <location>
        <begin position="91"/>
        <end position="250"/>
    </location>
</feature>
<evidence type="ECO:0000313" key="3">
    <source>
        <dbReference type="EMBL" id="CAA9460486.1"/>
    </source>
</evidence>
<dbReference type="InterPro" id="IPR051135">
    <property type="entry name" value="Gal/GlcNAc/GalNAc_ST"/>
</dbReference>
<reference evidence="3" key="1">
    <citation type="submission" date="2020-02" db="EMBL/GenBank/DDBJ databases">
        <authorList>
            <person name="Meier V. D."/>
        </authorList>
    </citation>
    <scope>NUCLEOTIDE SEQUENCE</scope>
    <source>
        <strain evidence="3">AVDCRST_MAG58</strain>
    </source>
</reference>
<dbReference type="Gene3D" id="3.40.50.300">
    <property type="entry name" value="P-loop containing nucleotide triphosphate hydrolases"/>
    <property type="match status" value="1"/>
</dbReference>
<dbReference type="PANTHER" id="PTHR10704">
    <property type="entry name" value="CARBOHYDRATE SULFOTRANSFERASE"/>
    <property type="match status" value="1"/>
</dbReference>
<dbReference type="GO" id="GO:0006790">
    <property type="term" value="P:sulfur compound metabolic process"/>
    <property type="evidence" value="ECO:0007669"/>
    <property type="project" value="TreeGrafter"/>
</dbReference>
<dbReference type="AlphaFoldDB" id="A0A6J4R0H8"/>